<dbReference type="GO" id="GO:0046872">
    <property type="term" value="F:metal ion binding"/>
    <property type="evidence" value="ECO:0007669"/>
    <property type="project" value="UniProtKB-KW"/>
</dbReference>
<evidence type="ECO:0000256" key="12">
    <source>
        <dbReference type="ARBA" id="ARBA00023136"/>
    </source>
</evidence>
<comment type="subcellular location">
    <subcellularLocation>
        <location evidence="2">Cell membrane</location>
        <topology evidence="2">Multi-pass membrane protein</topology>
    </subcellularLocation>
</comment>
<dbReference type="PANTHER" id="PTHR45792">
    <property type="entry name" value="DIACYLGLYCEROL LIPASE HOMOLOG-RELATED"/>
    <property type="match status" value="1"/>
</dbReference>
<keyword evidence="11" id="KW-0443">Lipid metabolism</keyword>
<dbReference type="AlphaFoldDB" id="A0A0D3JS88"/>
<dbReference type="GeneID" id="17271919"/>
<evidence type="ECO:0000256" key="6">
    <source>
        <dbReference type="ARBA" id="ARBA00022723"/>
    </source>
</evidence>
<sequence>MGVFPLQKRPTTSSLAAELETPSSSSPLSEFIALVKLLRAHGRMLGLGEEPPPVVLLGLQRLLRLQPKLEARQAARVPRPLGRLVGSTSSSARRTDPTLGAARRCLELSCAAYGPFGALVVGASRGRYWSTQRTLAGRAVWRRPNAAAFETLTQLSARHCLLYAQWAPTGAPHRGGYVPAHYIVADPTLRAVVLVVRGSLGLRDVLVDLQTAPAPRHLEAALGRGCHGGIAAAAARLVGLHEARLRAALQRRPGWRLLVTGHSLGGGVACFAARLLRRALPRSAAVHALSFAPVATLPLRQCGAYEDLADAFVLGADAVPRLSLGSLRHLLEAARLAGRESWAWGSSSSRAAARGEAKPRRSRRADADADEALTERLLAHRRERVSRPHKATGWRLCRRLDRRRLSVLDVRPSMLRDHGFDRYDSALRALAPPGRGDRTSKKKKSQATEAWVDSRAAFAVRIKDYSPAPRRRAEKHTAAGAHTGKDAAIAHMQPGSRRT</sequence>
<dbReference type="InterPro" id="IPR029058">
    <property type="entry name" value="AB_hydrolase_fold"/>
</dbReference>
<evidence type="ECO:0000313" key="18">
    <source>
        <dbReference type="Proteomes" id="UP000013827"/>
    </source>
</evidence>
<feature type="region of interest" description="Disordered" evidence="15">
    <location>
        <begin position="465"/>
        <end position="499"/>
    </location>
</feature>
<keyword evidence="8" id="KW-0106">Calcium</keyword>
<evidence type="ECO:0000256" key="7">
    <source>
        <dbReference type="ARBA" id="ARBA00022801"/>
    </source>
</evidence>
<dbReference type="GO" id="GO:0005886">
    <property type="term" value="C:plasma membrane"/>
    <property type="evidence" value="ECO:0007669"/>
    <property type="project" value="UniProtKB-SubCell"/>
</dbReference>
<feature type="domain" description="Fungal lipase-type" evidence="16">
    <location>
        <begin position="193"/>
        <end position="323"/>
    </location>
</feature>
<evidence type="ECO:0000256" key="13">
    <source>
        <dbReference type="ARBA" id="ARBA00024531"/>
    </source>
</evidence>
<dbReference type="Pfam" id="PF01764">
    <property type="entry name" value="Lipase_3"/>
    <property type="match status" value="1"/>
</dbReference>
<evidence type="ECO:0000256" key="2">
    <source>
        <dbReference type="ARBA" id="ARBA00004651"/>
    </source>
</evidence>
<keyword evidence="6" id="KW-0479">Metal-binding</keyword>
<accession>A0A0D3JS88</accession>
<keyword evidence="7" id="KW-0378">Hydrolase</keyword>
<evidence type="ECO:0000313" key="17">
    <source>
        <dbReference type="EnsemblProtists" id="EOD26373"/>
    </source>
</evidence>
<evidence type="ECO:0000256" key="4">
    <source>
        <dbReference type="ARBA" id="ARBA00022553"/>
    </source>
</evidence>
<evidence type="ECO:0000256" key="14">
    <source>
        <dbReference type="ARBA" id="ARBA00026104"/>
    </source>
</evidence>
<dbReference type="PANTHER" id="PTHR45792:SF8">
    <property type="entry name" value="DIACYLGLYCEROL LIPASE-ALPHA"/>
    <property type="match status" value="1"/>
</dbReference>
<reference evidence="18" key="1">
    <citation type="journal article" date="2013" name="Nature">
        <title>Pan genome of the phytoplankton Emiliania underpins its global distribution.</title>
        <authorList>
            <person name="Read B.A."/>
            <person name="Kegel J."/>
            <person name="Klute M.J."/>
            <person name="Kuo A."/>
            <person name="Lefebvre S.C."/>
            <person name="Maumus F."/>
            <person name="Mayer C."/>
            <person name="Miller J."/>
            <person name="Monier A."/>
            <person name="Salamov A."/>
            <person name="Young J."/>
            <person name="Aguilar M."/>
            <person name="Claverie J.M."/>
            <person name="Frickenhaus S."/>
            <person name="Gonzalez K."/>
            <person name="Herman E.K."/>
            <person name="Lin Y.C."/>
            <person name="Napier J."/>
            <person name="Ogata H."/>
            <person name="Sarno A.F."/>
            <person name="Shmutz J."/>
            <person name="Schroeder D."/>
            <person name="de Vargas C."/>
            <person name="Verret F."/>
            <person name="von Dassow P."/>
            <person name="Valentin K."/>
            <person name="Van de Peer Y."/>
            <person name="Wheeler G."/>
            <person name="Dacks J.B."/>
            <person name="Delwiche C.F."/>
            <person name="Dyhrman S.T."/>
            <person name="Glockner G."/>
            <person name="John U."/>
            <person name="Richards T."/>
            <person name="Worden A.Z."/>
            <person name="Zhang X."/>
            <person name="Grigoriev I.V."/>
            <person name="Allen A.E."/>
            <person name="Bidle K."/>
            <person name="Borodovsky M."/>
            <person name="Bowler C."/>
            <person name="Brownlee C."/>
            <person name="Cock J.M."/>
            <person name="Elias M."/>
            <person name="Gladyshev V.N."/>
            <person name="Groth M."/>
            <person name="Guda C."/>
            <person name="Hadaegh A."/>
            <person name="Iglesias-Rodriguez M.D."/>
            <person name="Jenkins J."/>
            <person name="Jones B.M."/>
            <person name="Lawson T."/>
            <person name="Leese F."/>
            <person name="Lindquist E."/>
            <person name="Lobanov A."/>
            <person name="Lomsadze A."/>
            <person name="Malik S.B."/>
            <person name="Marsh M.E."/>
            <person name="Mackinder L."/>
            <person name="Mock T."/>
            <person name="Mueller-Roeber B."/>
            <person name="Pagarete A."/>
            <person name="Parker M."/>
            <person name="Probert I."/>
            <person name="Quesneville H."/>
            <person name="Raines C."/>
            <person name="Rensing S.A."/>
            <person name="Riano-Pachon D.M."/>
            <person name="Richier S."/>
            <person name="Rokitta S."/>
            <person name="Shiraiwa Y."/>
            <person name="Soanes D.M."/>
            <person name="van der Giezen M."/>
            <person name="Wahlund T.M."/>
            <person name="Williams B."/>
            <person name="Wilson W."/>
            <person name="Wolfe G."/>
            <person name="Wurch L.L."/>
        </authorList>
    </citation>
    <scope>NUCLEOTIDE SEQUENCE</scope>
</reference>
<evidence type="ECO:0000256" key="11">
    <source>
        <dbReference type="ARBA" id="ARBA00023098"/>
    </source>
</evidence>
<evidence type="ECO:0000259" key="16">
    <source>
        <dbReference type="Pfam" id="PF01764"/>
    </source>
</evidence>
<feature type="region of interest" description="Disordered" evidence="15">
    <location>
        <begin position="1"/>
        <end position="23"/>
    </location>
</feature>
<organism evidence="17 18">
    <name type="scientific">Emiliania huxleyi (strain CCMP1516)</name>
    <dbReference type="NCBI Taxonomy" id="280463"/>
    <lineage>
        <taxon>Eukaryota</taxon>
        <taxon>Haptista</taxon>
        <taxon>Haptophyta</taxon>
        <taxon>Prymnesiophyceae</taxon>
        <taxon>Isochrysidales</taxon>
        <taxon>Noelaerhabdaceae</taxon>
        <taxon>Emiliania</taxon>
    </lineage>
</organism>
<name>A0A0D3JS88_EMIH1</name>
<keyword evidence="10" id="KW-1133">Transmembrane helix</keyword>
<evidence type="ECO:0000256" key="8">
    <source>
        <dbReference type="ARBA" id="ARBA00022837"/>
    </source>
</evidence>
<keyword evidence="18" id="KW-1185">Reference proteome</keyword>
<evidence type="ECO:0000256" key="3">
    <source>
        <dbReference type="ARBA" id="ARBA00022475"/>
    </source>
</evidence>
<dbReference type="KEGG" id="ehx:EMIHUDRAFT_205378"/>
<protein>
    <recommendedName>
        <fullName evidence="14">sn-1-specific diacylglycerol lipase</fullName>
        <ecNumber evidence="14">3.1.1.116</ecNumber>
    </recommendedName>
</protein>
<dbReference type="Proteomes" id="UP000013827">
    <property type="component" value="Unassembled WGS sequence"/>
</dbReference>
<evidence type="ECO:0000256" key="15">
    <source>
        <dbReference type="SAM" id="MobiDB-lite"/>
    </source>
</evidence>
<evidence type="ECO:0000256" key="10">
    <source>
        <dbReference type="ARBA" id="ARBA00022989"/>
    </source>
</evidence>
<comment type="catalytic activity">
    <reaction evidence="13">
        <text>a 1,2-diacyl-sn-glycerol + H2O = a 2-acylglycerol + a fatty acid + H(+)</text>
        <dbReference type="Rhea" id="RHEA:33275"/>
        <dbReference type="ChEBI" id="CHEBI:15377"/>
        <dbReference type="ChEBI" id="CHEBI:15378"/>
        <dbReference type="ChEBI" id="CHEBI:17389"/>
        <dbReference type="ChEBI" id="CHEBI:17815"/>
        <dbReference type="ChEBI" id="CHEBI:28868"/>
        <dbReference type="EC" id="3.1.1.116"/>
    </reaction>
    <physiologicalReaction direction="left-to-right" evidence="13">
        <dbReference type="Rhea" id="RHEA:33276"/>
    </physiologicalReaction>
</comment>
<dbReference type="Gene3D" id="3.40.50.1820">
    <property type="entry name" value="alpha/beta hydrolase"/>
    <property type="match status" value="1"/>
</dbReference>
<keyword evidence="5" id="KW-0812">Transmembrane</keyword>
<dbReference type="InterPro" id="IPR052214">
    <property type="entry name" value="DAG_Lipase-Related"/>
</dbReference>
<keyword evidence="9" id="KW-0442">Lipid degradation</keyword>
<evidence type="ECO:0000256" key="9">
    <source>
        <dbReference type="ARBA" id="ARBA00022963"/>
    </source>
</evidence>
<dbReference type="SUPFAM" id="SSF53474">
    <property type="entry name" value="alpha/beta-Hydrolases"/>
    <property type="match status" value="1"/>
</dbReference>
<proteinExistence type="predicted"/>
<dbReference type="EnsemblProtists" id="EOD26373">
    <property type="protein sequence ID" value="EOD26373"/>
    <property type="gene ID" value="EMIHUDRAFT_205378"/>
</dbReference>
<comment type="cofactor">
    <cofactor evidence="1">
        <name>Ca(2+)</name>
        <dbReference type="ChEBI" id="CHEBI:29108"/>
    </cofactor>
</comment>
<dbReference type="EC" id="3.1.1.116" evidence="14"/>
<evidence type="ECO:0000256" key="1">
    <source>
        <dbReference type="ARBA" id="ARBA00001913"/>
    </source>
</evidence>
<dbReference type="RefSeq" id="XP_005778802.1">
    <property type="nucleotide sequence ID" value="XM_005778745.1"/>
</dbReference>
<dbReference type="HOGENOM" id="CLU_546829_0_0_1"/>
<dbReference type="GO" id="GO:0016298">
    <property type="term" value="F:lipase activity"/>
    <property type="evidence" value="ECO:0007669"/>
    <property type="project" value="TreeGrafter"/>
</dbReference>
<keyword evidence="4" id="KW-0597">Phosphoprotein</keyword>
<dbReference type="eggNOG" id="KOG2088">
    <property type="taxonomic scope" value="Eukaryota"/>
</dbReference>
<keyword evidence="3" id="KW-1003">Cell membrane</keyword>
<reference evidence="17" key="2">
    <citation type="submission" date="2024-10" db="UniProtKB">
        <authorList>
            <consortium name="EnsemblProtists"/>
        </authorList>
    </citation>
    <scope>IDENTIFICATION</scope>
</reference>
<dbReference type="InterPro" id="IPR002921">
    <property type="entry name" value="Fungal_lipase-type"/>
</dbReference>
<dbReference type="PaxDb" id="2903-EOD26373"/>
<keyword evidence="12" id="KW-0472">Membrane</keyword>
<evidence type="ECO:0000256" key="5">
    <source>
        <dbReference type="ARBA" id="ARBA00022692"/>
    </source>
</evidence>
<feature type="compositionally biased region" description="Low complexity" evidence="15">
    <location>
        <begin position="13"/>
        <end position="23"/>
    </location>
</feature>
<dbReference type="CDD" id="cd00519">
    <property type="entry name" value="Lipase_3"/>
    <property type="match status" value="1"/>
</dbReference>
<dbReference type="GO" id="GO:0016042">
    <property type="term" value="P:lipid catabolic process"/>
    <property type="evidence" value="ECO:0007669"/>
    <property type="project" value="UniProtKB-KW"/>
</dbReference>